<sequence>MQFSIDKSIEILERTPKALQLFLQGLDDDWTMQNEGGESWSVYEVIAHLITAEKTNWLVRLELILSDETDKNFSTFKRVASPEENTPKILAELLAEFISVRNENLEKLRSKNITAEDLEKKGIHPVFGEVSLAQLLSTWTVHDLSHTAQITRIMAKQYKTEVGPWVEYLRILKS</sequence>
<dbReference type="RefSeq" id="WP_340237726.1">
    <property type="nucleotide sequence ID" value="NZ_JBBEWC010000008.1"/>
</dbReference>
<protein>
    <submittedName>
        <fullName evidence="2">DinB family protein</fullName>
    </submittedName>
</protein>
<accession>A0ABW5J9H0</accession>
<dbReference type="Gene3D" id="1.20.120.450">
    <property type="entry name" value="dinb family like domain"/>
    <property type="match status" value="1"/>
</dbReference>
<comment type="caution">
    <text evidence="2">The sequence shown here is derived from an EMBL/GenBank/DDBJ whole genome shotgun (WGS) entry which is preliminary data.</text>
</comment>
<reference evidence="3" key="1">
    <citation type="journal article" date="2019" name="Int. J. Syst. Evol. Microbiol.">
        <title>The Global Catalogue of Microorganisms (GCM) 10K type strain sequencing project: providing services to taxonomists for standard genome sequencing and annotation.</title>
        <authorList>
            <consortium name="The Broad Institute Genomics Platform"/>
            <consortium name="The Broad Institute Genome Sequencing Center for Infectious Disease"/>
            <person name="Wu L."/>
            <person name="Ma J."/>
        </authorList>
    </citation>
    <scope>NUCLEOTIDE SEQUENCE [LARGE SCALE GENOMIC DNA]</scope>
    <source>
        <strain evidence="3">KCTC 52344</strain>
    </source>
</reference>
<keyword evidence="3" id="KW-1185">Reference proteome</keyword>
<dbReference type="Proteomes" id="UP001597510">
    <property type="component" value="Unassembled WGS sequence"/>
</dbReference>
<organism evidence="2 3">
    <name type="scientific">Emticicia soli</name>
    <dbReference type="NCBI Taxonomy" id="2027878"/>
    <lineage>
        <taxon>Bacteria</taxon>
        <taxon>Pseudomonadati</taxon>
        <taxon>Bacteroidota</taxon>
        <taxon>Cytophagia</taxon>
        <taxon>Cytophagales</taxon>
        <taxon>Leadbetterellaceae</taxon>
        <taxon>Emticicia</taxon>
    </lineage>
</organism>
<evidence type="ECO:0000259" key="1">
    <source>
        <dbReference type="Pfam" id="PF12867"/>
    </source>
</evidence>
<evidence type="ECO:0000313" key="3">
    <source>
        <dbReference type="Proteomes" id="UP001597510"/>
    </source>
</evidence>
<dbReference type="InterPro" id="IPR034660">
    <property type="entry name" value="DinB/YfiT-like"/>
</dbReference>
<dbReference type="InterPro" id="IPR024775">
    <property type="entry name" value="DinB-like"/>
</dbReference>
<dbReference type="EMBL" id="JBHULC010000021">
    <property type="protein sequence ID" value="MFD2522682.1"/>
    <property type="molecule type" value="Genomic_DNA"/>
</dbReference>
<evidence type="ECO:0000313" key="2">
    <source>
        <dbReference type="EMBL" id="MFD2522682.1"/>
    </source>
</evidence>
<name>A0ABW5J9H0_9BACT</name>
<dbReference type="Pfam" id="PF12867">
    <property type="entry name" value="DinB_2"/>
    <property type="match status" value="1"/>
</dbReference>
<dbReference type="SUPFAM" id="SSF109854">
    <property type="entry name" value="DinB/YfiT-like putative metalloenzymes"/>
    <property type="match status" value="1"/>
</dbReference>
<gene>
    <name evidence="2" type="ORF">ACFSR2_17420</name>
</gene>
<proteinExistence type="predicted"/>
<feature type="domain" description="DinB-like" evidence="1">
    <location>
        <begin position="12"/>
        <end position="150"/>
    </location>
</feature>